<keyword evidence="8" id="KW-1185">Reference proteome</keyword>
<name>A0A2G9UTN6_TELCI</name>
<evidence type="ECO:0008006" key="9">
    <source>
        <dbReference type="Google" id="ProtNLM"/>
    </source>
</evidence>
<dbReference type="Proteomes" id="UP000230423">
    <property type="component" value="Unassembled WGS sequence"/>
</dbReference>
<accession>A0A2G9UTN6</accession>
<dbReference type="EMBL" id="KZ345421">
    <property type="protein sequence ID" value="PIO73605.1"/>
    <property type="molecule type" value="Genomic_DNA"/>
</dbReference>
<feature type="transmembrane region" description="Helical" evidence="6">
    <location>
        <begin position="72"/>
        <end position="92"/>
    </location>
</feature>
<dbReference type="PANTHER" id="PTHR23510:SF3">
    <property type="entry name" value="MAJOR FACILITATOR SUPERFAMILY DOMAIN-CONTAINING PROTEIN 8"/>
    <property type="match status" value="1"/>
</dbReference>
<dbReference type="InterPro" id="IPR051068">
    <property type="entry name" value="MFS_Domain-Containing_Protein"/>
</dbReference>
<evidence type="ECO:0000256" key="6">
    <source>
        <dbReference type="SAM" id="Phobius"/>
    </source>
</evidence>
<dbReference type="PANTHER" id="PTHR23510">
    <property type="entry name" value="INNER MEMBRANE TRANSPORT PROTEIN YAJR"/>
    <property type="match status" value="1"/>
</dbReference>
<protein>
    <recommendedName>
        <fullName evidence="9">Major facilitator superfamily (MFS) profile domain-containing protein</fullName>
    </recommendedName>
</protein>
<keyword evidence="4 6" id="KW-1133">Transmembrane helix</keyword>
<dbReference type="GO" id="GO:0012505">
    <property type="term" value="C:endomembrane system"/>
    <property type="evidence" value="ECO:0007669"/>
    <property type="project" value="UniProtKB-SubCell"/>
</dbReference>
<evidence type="ECO:0000256" key="3">
    <source>
        <dbReference type="ARBA" id="ARBA00022692"/>
    </source>
</evidence>
<dbReference type="GO" id="GO:0005765">
    <property type="term" value="C:lysosomal membrane"/>
    <property type="evidence" value="ECO:0007669"/>
    <property type="project" value="TreeGrafter"/>
</dbReference>
<evidence type="ECO:0000256" key="2">
    <source>
        <dbReference type="ARBA" id="ARBA00022448"/>
    </source>
</evidence>
<feature type="transmembrane region" description="Helical" evidence="6">
    <location>
        <begin position="39"/>
        <end position="60"/>
    </location>
</feature>
<proteinExistence type="predicted"/>
<evidence type="ECO:0000256" key="4">
    <source>
        <dbReference type="ARBA" id="ARBA00022989"/>
    </source>
</evidence>
<evidence type="ECO:0000313" key="8">
    <source>
        <dbReference type="Proteomes" id="UP000230423"/>
    </source>
</evidence>
<evidence type="ECO:0000256" key="1">
    <source>
        <dbReference type="ARBA" id="ARBA00004127"/>
    </source>
</evidence>
<keyword evidence="2" id="KW-0813">Transport</keyword>
<comment type="subcellular location">
    <subcellularLocation>
        <location evidence="1">Endomembrane system</location>
        <topology evidence="1">Multi-pass membrane protein</topology>
    </subcellularLocation>
</comment>
<dbReference type="Gene3D" id="1.20.1250.20">
    <property type="entry name" value="MFS general substrate transporter like domains"/>
    <property type="match status" value="1"/>
</dbReference>
<dbReference type="InterPro" id="IPR011701">
    <property type="entry name" value="MFS"/>
</dbReference>
<dbReference type="AlphaFoldDB" id="A0A2G9UTN6"/>
<dbReference type="InterPro" id="IPR036259">
    <property type="entry name" value="MFS_trans_sf"/>
</dbReference>
<keyword evidence="5 6" id="KW-0472">Membrane</keyword>
<evidence type="ECO:0000256" key="5">
    <source>
        <dbReference type="ARBA" id="ARBA00023136"/>
    </source>
</evidence>
<keyword evidence="3 6" id="KW-0812">Transmembrane</keyword>
<sequence length="127" mass="13408">MLGVNLDARLNGRPLDAHDATDLACTLSGEVDKTATVDFLGWVIAACSFGCAVANPLFGLWNQKTLSIKAPVVVGMIMMLGGQAIFGLLPLLNANQKWVMLFARLLTGFGAGDPVQLQIVLGIGDDH</sequence>
<dbReference type="GO" id="GO:0022857">
    <property type="term" value="F:transmembrane transporter activity"/>
    <property type="evidence" value="ECO:0007669"/>
    <property type="project" value="InterPro"/>
</dbReference>
<dbReference type="OrthoDB" id="370281at2759"/>
<dbReference type="SUPFAM" id="SSF103473">
    <property type="entry name" value="MFS general substrate transporter"/>
    <property type="match status" value="1"/>
</dbReference>
<reference evidence="7 8" key="1">
    <citation type="submission" date="2015-09" db="EMBL/GenBank/DDBJ databases">
        <title>Draft genome of the parasitic nematode Teladorsagia circumcincta isolate WARC Sus (inbred).</title>
        <authorList>
            <person name="Mitreva M."/>
        </authorList>
    </citation>
    <scope>NUCLEOTIDE SEQUENCE [LARGE SCALE GENOMIC DNA]</scope>
    <source>
        <strain evidence="7 8">S</strain>
    </source>
</reference>
<gene>
    <name evidence="7" type="ORF">TELCIR_04424</name>
</gene>
<dbReference type="Pfam" id="PF07690">
    <property type="entry name" value="MFS_1"/>
    <property type="match status" value="1"/>
</dbReference>
<organism evidence="7 8">
    <name type="scientific">Teladorsagia circumcincta</name>
    <name type="common">Brown stomach worm</name>
    <name type="synonym">Ostertagia circumcincta</name>
    <dbReference type="NCBI Taxonomy" id="45464"/>
    <lineage>
        <taxon>Eukaryota</taxon>
        <taxon>Metazoa</taxon>
        <taxon>Ecdysozoa</taxon>
        <taxon>Nematoda</taxon>
        <taxon>Chromadorea</taxon>
        <taxon>Rhabditida</taxon>
        <taxon>Rhabditina</taxon>
        <taxon>Rhabditomorpha</taxon>
        <taxon>Strongyloidea</taxon>
        <taxon>Trichostrongylidae</taxon>
        <taxon>Teladorsagia</taxon>
    </lineage>
</organism>
<evidence type="ECO:0000313" key="7">
    <source>
        <dbReference type="EMBL" id="PIO73605.1"/>
    </source>
</evidence>